<proteinExistence type="predicted"/>
<protein>
    <submittedName>
        <fullName evidence="2">Uncharacterized protein</fullName>
    </submittedName>
</protein>
<dbReference type="eggNOG" id="ENOG502Z7UC">
    <property type="taxonomic scope" value="Bacteria"/>
</dbReference>
<evidence type="ECO:0000313" key="2">
    <source>
        <dbReference type="EMBL" id="EFS97027.1"/>
    </source>
</evidence>
<dbReference type="Proteomes" id="UP000005391">
    <property type="component" value="Unassembled WGS sequence"/>
</dbReference>
<dbReference type="AlphaFoldDB" id="E4MTE3"/>
<evidence type="ECO:0000313" key="3">
    <source>
        <dbReference type="Proteomes" id="UP000005391"/>
    </source>
</evidence>
<keyword evidence="1" id="KW-1133">Transmembrane helix</keyword>
<evidence type="ECO:0000256" key="1">
    <source>
        <dbReference type="SAM" id="Phobius"/>
    </source>
</evidence>
<accession>E4MTE3</accession>
<keyword evidence="1" id="KW-0812">Transmembrane</keyword>
<feature type="transmembrane region" description="Helical" evidence="1">
    <location>
        <begin position="87"/>
        <end position="106"/>
    </location>
</feature>
<feature type="transmembrane region" description="Helical" evidence="1">
    <location>
        <begin position="207"/>
        <end position="225"/>
    </location>
</feature>
<dbReference type="HOGENOM" id="CLU_1238353_0_0_10"/>
<reference evidence="2 3" key="1">
    <citation type="submission" date="2010-10" db="EMBL/GenBank/DDBJ databases">
        <authorList>
            <person name="Muzny D."/>
            <person name="Qin X."/>
            <person name="Deng J."/>
            <person name="Jiang H."/>
            <person name="Liu Y."/>
            <person name="Qu J."/>
            <person name="Song X.-Z."/>
            <person name="Zhang L."/>
            <person name="Thornton R."/>
            <person name="Coyle M."/>
            <person name="Francisco L."/>
            <person name="Jackson L."/>
            <person name="Javaid M."/>
            <person name="Korchina V."/>
            <person name="Kovar C."/>
            <person name="Mata R."/>
            <person name="Mathew T."/>
            <person name="Ngo R."/>
            <person name="Nguyen L."/>
            <person name="Nguyen N."/>
            <person name="Okwuonu G."/>
            <person name="Ongeri F."/>
            <person name="Pham C."/>
            <person name="Simmons D."/>
            <person name="Wilczek-Boney K."/>
            <person name="Hale W."/>
            <person name="Jakkamsetti A."/>
            <person name="Pham P."/>
            <person name="Ruth R."/>
            <person name="San Lucas F."/>
            <person name="Warren J."/>
            <person name="Zhang J."/>
            <person name="Zhao Z."/>
            <person name="Zhou C."/>
            <person name="Zhu D."/>
            <person name="Lee S."/>
            <person name="Bess C."/>
            <person name="Blankenburg K."/>
            <person name="Forbes L."/>
            <person name="Fu Q."/>
            <person name="Gubbala S."/>
            <person name="Hirani K."/>
            <person name="Jayaseelan J.C."/>
            <person name="Lara F."/>
            <person name="Munidasa M."/>
            <person name="Palculict T."/>
            <person name="Patil S."/>
            <person name="Pu L.-L."/>
            <person name="Saada N."/>
            <person name="Tang L."/>
            <person name="Weissenberger G."/>
            <person name="Zhu Y."/>
            <person name="Hemphill L."/>
            <person name="Shang Y."/>
            <person name="Youmans B."/>
            <person name="Ayvaz T."/>
            <person name="Ross M."/>
            <person name="Santibanez J."/>
            <person name="Aqrawi P."/>
            <person name="Gross S."/>
            <person name="Joshi V."/>
            <person name="Fowler G."/>
            <person name="Nazareth L."/>
            <person name="Reid J."/>
            <person name="Worley K."/>
            <person name="Petrosino J."/>
            <person name="Highlander S."/>
            <person name="Gibbs R."/>
        </authorList>
    </citation>
    <scope>NUCLEOTIDE SEQUENCE [LARGE SCALE GENOMIC DNA]</scope>
    <source>
        <strain evidence="2 3">F0287</strain>
    </source>
</reference>
<dbReference type="EMBL" id="AEOH01000042">
    <property type="protein sequence ID" value="EFS97027.1"/>
    <property type="molecule type" value="Genomic_DNA"/>
</dbReference>
<dbReference type="Pfam" id="PF20599">
    <property type="entry name" value="DUF6796"/>
    <property type="match status" value="1"/>
</dbReference>
<feature type="transmembrane region" description="Helical" evidence="1">
    <location>
        <begin position="231"/>
        <end position="252"/>
    </location>
</feature>
<comment type="caution">
    <text evidence="2">The sequence shown here is derived from an EMBL/GenBank/DDBJ whole genome shotgun (WGS) entry which is preliminary data.</text>
</comment>
<gene>
    <name evidence="2" type="ORF">HMPREF1977_1653</name>
</gene>
<keyword evidence="1" id="KW-0472">Membrane</keyword>
<feature type="transmembrane region" description="Helical" evidence="1">
    <location>
        <begin position="46"/>
        <end position="67"/>
    </location>
</feature>
<dbReference type="InterPro" id="IPR046475">
    <property type="entry name" value="DUF6796"/>
</dbReference>
<sequence length="264" mass="29755">MGLQWVYNKLKANLKRRAKILQTISDWLAIKSEAKDEKQLYMKKRFILGLIASLITFSGDMLLGYIQVENPEKSLMNFSLTLPLSRIMWGGFLGVIGIPLQCIGYWQIYKLMKEGSETLSKLYKVGIWGWLVMAACGVHLNCAVVMLIYKQLYPTDATLAHNIATTFSNNVLVPCYYIFIVFFLLMNISQFIAFVRKKTVYPRVAALFNMFIGIGIIHLIAYLLPDSAIKNGLNVSAISLGNALMFIGLLLFKGQTSLTTNNNN</sequence>
<organism evidence="2 3">
    <name type="scientific">Capnocytophaga ochracea F0287</name>
    <dbReference type="NCBI Taxonomy" id="873517"/>
    <lineage>
        <taxon>Bacteria</taxon>
        <taxon>Pseudomonadati</taxon>
        <taxon>Bacteroidota</taxon>
        <taxon>Flavobacteriia</taxon>
        <taxon>Flavobacteriales</taxon>
        <taxon>Flavobacteriaceae</taxon>
        <taxon>Capnocytophaga</taxon>
    </lineage>
</organism>
<feature type="transmembrane region" description="Helical" evidence="1">
    <location>
        <begin position="127"/>
        <end position="149"/>
    </location>
</feature>
<name>E4MTE3_CAPOC</name>